<dbReference type="FunFam" id="3.30.1120.10:FF:000001">
    <property type="entry name" value="Arylsulfatase E"/>
    <property type="match status" value="1"/>
</dbReference>
<comment type="similarity">
    <text evidence="2">Belongs to the sulfatase family.</text>
</comment>
<evidence type="ECO:0000256" key="4">
    <source>
        <dbReference type="ARBA" id="ARBA00022801"/>
    </source>
</evidence>
<dbReference type="Gene3D" id="1.10.287.550">
    <property type="entry name" value="Helix hairpin bin"/>
    <property type="match status" value="1"/>
</dbReference>
<keyword evidence="7" id="KW-0812">Transmembrane</keyword>
<organism evidence="9 10">
    <name type="scientific">Eptatretus burgeri</name>
    <name type="common">Inshore hagfish</name>
    <dbReference type="NCBI Taxonomy" id="7764"/>
    <lineage>
        <taxon>Eukaryota</taxon>
        <taxon>Metazoa</taxon>
        <taxon>Chordata</taxon>
        <taxon>Craniata</taxon>
        <taxon>Vertebrata</taxon>
        <taxon>Cyclostomata</taxon>
        <taxon>Myxini</taxon>
        <taxon>Myxiniformes</taxon>
        <taxon>Myxinidae</taxon>
        <taxon>Eptatretinae</taxon>
        <taxon>Eptatretus</taxon>
    </lineage>
</organism>
<dbReference type="InterPro" id="IPR017850">
    <property type="entry name" value="Alkaline_phosphatase_core_sf"/>
</dbReference>
<dbReference type="Proteomes" id="UP000694388">
    <property type="component" value="Unplaced"/>
</dbReference>
<evidence type="ECO:0000313" key="9">
    <source>
        <dbReference type="Ensembl" id="ENSEBUP00000000848.1"/>
    </source>
</evidence>
<feature type="transmembrane region" description="Helical" evidence="7">
    <location>
        <begin position="217"/>
        <end position="237"/>
    </location>
</feature>
<dbReference type="InterPro" id="IPR050738">
    <property type="entry name" value="Sulfatase"/>
</dbReference>
<keyword evidence="3" id="KW-0479">Metal-binding</keyword>
<evidence type="ECO:0000256" key="2">
    <source>
        <dbReference type="ARBA" id="ARBA00008779"/>
    </source>
</evidence>
<dbReference type="PROSITE" id="PS00149">
    <property type="entry name" value="SULFATASE_2"/>
    <property type="match status" value="1"/>
</dbReference>
<comment type="cofactor">
    <cofactor evidence="1">
        <name>Ca(2+)</name>
        <dbReference type="ChEBI" id="CHEBI:29108"/>
    </cofactor>
</comment>
<feature type="transmembrane region" description="Helical" evidence="7">
    <location>
        <begin position="244"/>
        <end position="265"/>
    </location>
</feature>
<dbReference type="Pfam" id="PF00884">
    <property type="entry name" value="Sulfatase"/>
    <property type="match status" value="1"/>
</dbReference>
<evidence type="ECO:0000256" key="7">
    <source>
        <dbReference type="SAM" id="Phobius"/>
    </source>
</evidence>
<evidence type="ECO:0000259" key="8">
    <source>
        <dbReference type="Pfam" id="PF00884"/>
    </source>
</evidence>
<dbReference type="PANTHER" id="PTHR42693:SF9">
    <property type="entry name" value="STERYL-SULFATASE"/>
    <property type="match status" value="1"/>
</dbReference>
<dbReference type="Pfam" id="PF14707">
    <property type="entry name" value="Sulfatase_C"/>
    <property type="match status" value="1"/>
</dbReference>
<feature type="compositionally biased region" description="Basic residues" evidence="6">
    <location>
        <begin position="1"/>
        <end position="13"/>
    </location>
</feature>
<feature type="region of interest" description="Disordered" evidence="6">
    <location>
        <begin position="1"/>
        <end position="24"/>
    </location>
</feature>
<evidence type="ECO:0000313" key="10">
    <source>
        <dbReference type="Proteomes" id="UP000694388"/>
    </source>
</evidence>
<evidence type="ECO:0000256" key="1">
    <source>
        <dbReference type="ARBA" id="ARBA00001913"/>
    </source>
</evidence>
<evidence type="ECO:0000256" key="3">
    <source>
        <dbReference type="ARBA" id="ARBA00022723"/>
    </source>
</evidence>
<dbReference type="PANTHER" id="PTHR42693">
    <property type="entry name" value="ARYLSULFATASE FAMILY MEMBER"/>
    <property type="match status" value="1"/>
</dbReference>
<proteinExistence type="inferred from homology"/>
<dbReference type="GO" id="GO:0004065">
    <property type="term" value="F:arylsulfatase activity"/>
    <property type="evidence" value="ECO:0007669"/>
    <property type="project" value="TreeGrafter"/>
</dbReference>
<keyword evidence="7" id="KW-1133">Transmembrane helix</keyword>
<dbReference type="GO" id="GO:0046872">
    <property type="term" value="F:metal ion binding"/>
    <property type="evidence" value="ECO:0007669"/>
    <property type="project" value="UniProtKB-KW"/>
</dbReference>
<evidence type="ECO:0000256" key="6">
    <source>
        <dbReference type="SAM" id="MobiDB-lite"/>
    </source>
</evidence>
<dbReference type="InterPro" id="IPR024607">
    <property type="entry name" value="Sulfatase_CS"/>
</dbReference>
<keyword evidence="5" id="KW-0106">Calcium</keyword>
<sequence>MKHSKKRKWKARKKQNEQTNQQLTNKKGLPKMLLHVFCILLAMLVQVTSQVASRPNYVLFLADDLGIGDVGCYGNDTLRTPAIDHLAAEGVLLTQHIAAASVCTPSRAAFLTGRYPIRYGMTSTTRLRLFLFAASSGGLPLGEITFAKLLKNHGYATGMIGKWHLGMNCEKANDHCYHPLNHGFDYFYGIPLNNLRDCHIGKGSVFTAGSKQNINNAAPYALGLFFTLLATWLCGVLPIHSRKLLLPTLTLCALLGLLMLFFSQFRNWNCILMENNEIIQQPINFENLTQRIVYQAIRFIERNNDGPFLLYVPFAHVHTAHFAANAFRGSSKHGVYGDSVHELDWAVGEIVNALDRLHLSQNTLVYFSSDQGGHLEEMSPTGAVFGGNNGIYKGGKGMGGFEGGIRVPAILRWPEMLPASRKVDSATSNMDIFSTILTLAGIPLPQDRIIDGKDIFPLLQGETNESQHEFLFHYCSSYLNAVRWSPPNSKSLWKVIYFSPIFQPAGSNACHDTHLCHCFGDFVEQHEPPLVFDLIQDPEECHPLESKDFLTQQRVLDAVSKAVEKHQQSLFPVPSQLSVNNILWKPWLQMCCGALPYCTCDQDKTPPWEGRVL</sequence>
<name>A0A8C4N4D1_EPTBU</name>
<dbReference type="InterPro" id="IPR000917">
    <property type="entry name" value="Sulfatase_N"/>
</dbReference>
<reference evidence="9" key="2">
    <citation type="submission" date="2025-09" db="UniProtKB">
        <authorList>
            <consortium name="Ensembl"/>
        </authorList>
    </citation>
    <scope>IDENTIFICATION</scope>
</reference>
<reference evidence="9" key="1">
    <citation type="submission" date="2025-08" db="UniProtKB">
        <authorList>
            <consortium name="Ensembl"/>
        </authorList>
    </citation>
    <scope>IDENTIFICATION</scope>
</reference>
<dbReference type="Gene3D" id="3.30.1120.10">
    <property type="match status" value="1"/>
</dbReference>
<dbReference type="GeneTree" id="ENSGT00940000161153"/>
<dbReference type="GO" id="GO:0005783">
    <property type="term" value="C:endoplasmic reticulum"/>
    <property type="evidence" value="ECO:0007669"/>
    <property type="project" value="UniProtKB-ARBA"/>
</dbReference>
<dbReference type="Ensembl" id="ENSEBUT00000001154.1">
    <property type="protein sequence ID" value="ENSEBUP00000000848.1"/>
    <property type="gene ID" value="ENSEBUG00000000851.1"/>
</dbReference>
<dbReference type="SUPFAM" id="SSF53649">
    <property type="entry name" value="Alkaline phosphatase-like"/>
    <property type="match status" value="1"/>
</dbReference>
<keyword evidence="7" id="KW-0472">Membrane</keyword>
<accession>A0A8C4N4D1</accession>
<feature type="domain" description="Sulfatase N-terminal" evidence="8">
    <location>
        <begin position="55"/>
        <end position="442"/>
    </location>
</feature>
<dbReference type="AlphaFoldDB" id="A0A8C4N4D1"/>
<keyword evidence="4" id="KW-0378">Hydrolase</keyword>
<dbReference type="Gene3D" id="3.40.720.10">
    <property type="entry name" value="Alkaline Phosphatase, subunit A"/>
    <property type="match status" value="1"/>
</dbReference>
<keyword evidence="10" id="KW-1185">Reference proteome</keyword>
<dbReference type="GO" id="GO:0004773">
    <property type="term" value="F:steryl-sulfatase activity"/>
    <property type="evidence" value="ECO:0007669"/>
    <property type="project" value="Ensembl"/>
</dbReference>
<evidence type="ECO:0000256" key="5">
    <source>
        <dbReference type="ARBA" id="ARBA00022837"/>
    </source>
</evidence>
<protein>
    <submittedName>
        <fullName evidence="9">Steroid sulfatase (microsomal), isozyme S</fullName>
    </submittedName>
</protein>
<dbReference type="PROSITE" id="PS00523">
    <property type="entry name" value="SULFATASE_1"/>
    <property type="match status" value="1"/>
</dbReference>